<evidence type="ECO:0000256" key="7">
    <source>
        <dbReference type="ARBA" id="ARBA00035136"/>
    </source>
</evidence>
<dbReference type="PANTHER" id="PTHR33398:SF1">
    <property type="entry name" value="SMALL RIBOSOMAL SUBUNIT PROTEIN BS20C"/>
    <property type="match status" value="1"/>
</dbReference>
<keyword evidence="6 8" id="KW-0687">Ribonucleoprotein</keyword>
<evidence type="ECO:0000256" key="3">
    <source>
        <dbReference type="ARBA" id="ARBA00022730"/>
    </source>
</evidence>
<dbReference type="GO" id="GO:0015935">
    <property type="term" value="C:small ribosomal subunit"/>
    <property type="evidence" value="ECO:0007669"/>
    <property type="project" value="TreeGrafter"/>
</dbReference>
<dbReference type="GO" id="GO:0070181">
    <property type="term" value="F:small ribosomal subunit rRNA binding"/>
    <property type="evidence" value="ECO:0007669"/>
    <property type="project" value="TreeGrafter"/>
</dbReference>
<dbReference type="HAMAP" id="MF_00500">
    <property type="entry name" value="Ribosomal_bS20"/>
    <property type="match status" value="1"/>
</dbReference>
<dbReference type="Pfam" id="PF01649">
    <property type="entry name" value="Ribosomal_S20p"/>
    <property type="match status" value="1"/>
</dbReference>
<dbReference type="Gene3D" id="1.20.58.110">
    <property type="entry name" value="Ribosomal protein S20"/>
    <property type="match status" value="1"/>
</dbReference>
<proteinExistence type="inferred from homology"/>
<evidence type="ECO:0000256" key="6">
    <source>
        <dbReference type="ARBA" id="ARBA00023274"/>
    </source>
</evidence>
<keyword evidence="10" id="KW-1185">Reference proteome</keyword>
<evidence type="ECO:0000256" key="2">
    <source>
        <dbReference type="ARBA" id="ARBA00007634"/>
    </source>
</evidence>
<name>A0A939G659_9BACT</name>
<keyword evidence="4 8" id="KW-0694">RNA-binding</keyword>
<dbReference type="Proteomes" id="UP000664795">
    <property type="component" value="Unassembled WGS sequence"/>
</dbReference>
<dbReference type="GO" id="GO:0006412">
    <property type="term" value="P:translation"/>
    <property type="evidence" value="ECO:0007669"/>
    <property type="project" value="UniProtKB-UniRule"/>
</dbReference>
<comment type="function">
    <text evidence="1 8">Binds directly to 16S ribosomal RNA.</text>
</comment>
<dbReference type="GO" id="GO:0005829">
    <property type="term" value="C:cytosol"/>
    <property type="evidence" value="ECO:0007669"/>
    <property type="project" value="TreeGrafter"/>
</dbReference>
<dbReference type="RefSeq" id="WP_207335284.1">
    <property type="nucleotide sequence ID" value="NZ_JAFMYU010000006.1"/>
</dbReference>
<dbReference type="SUPFAM" id="SSF46992">
    <property type="entry name" value="Ribosomal protein S20"/>
    <property type="match status" value="1"/>
</dbReference>
<dbReference type="AlphaFoldDB" id="A0A939G659"/>
<reference evidence="9 10" key="1">
    <citation type="submission" date="2021-03" db="EMBL/GenBank/DDBJ databases">
        <title>Fibrella sp. HMF5036 genome sequencing and assembly.</title>
        <authorList>
            <person name="Kang H."/>
            <person name="Kim H."/>
            <person name="Bae S."/>
            <person name="Joh K."/>
        </authorList>
    </citation>
    <scope>NUCLEOTIDE SEQUENCE [LARGE SCALE GENOMIC DNA]</scope>
    <source>
        <strain evidence="9 10">HMF5036</strain>
    </source>
</reference>
<dbReference type="PANTHER" id="PTHR33398">
    <property type="entry name" value="30S RIBOSOMAL PROTEIN S20"/>
    <property type="match status" value="1"/>
</dbReference>
<gene>
    <name evidence="8" type="primary">rpsT</name>
    <name evidence="9" type="ORF">J2I48_09955</name>
</gene>
<organism evidence="9 10">
    <name type="scientific">Fibrella aquatilis</name>
    <dbReference type="NCBI Taxonomy" id="2817059"/>
    <lineage>
        <taxon>Bacteria</taxon>
        <taxon>Pseudomonadati</taxon>
        <taxon>Bacteroidota</taxon>
        <taxon>Cytophagia</taxon>
        <taxon>Cytophagales</taxon>
        <taxon>Spirosomataceae</taxon>
        <taxon>Fibrella</taxon>
    </lineage>
</organism>
<dbReference type="NCBIfam" id="TIGR00029">
    <property type="entry name" value="S20"/>
    <property type="match status" value="1"/>
</dbReference>
<evidence type="ECO:0000313" key="9">
    <source>
        <dbReference type="EMBL" id="MBO0931319.1"/>
    </source>
</evidence>
<evidence type="ECO:0000313" key="10">
    <source>
        <dbReference type="Proteomes" id="UP000664795"/>
    </source>
</evidence>
<dbReference type="InterPro" id="IPR002583">
    <property type="entry name" value="Ribosomal_bS20"/>
</dbReference>
<keyword evidence="3 8" id="KW-0699">rRNA-binding</keyword>
<protein>
    <recommendedName>
        <fullName evidence="7 8">Small ribosomal subunit protein bS20</fullName>
    </recommendedName>
</protein>
<dbReference type="GO" id="GO:0003735">
    <property type="term" value="F:structural constituent of ribosome"/>
    <property type="evidence" value="ECO:0007669"/>
    <property type="project" value="InterPro"/>
</dbReference>
<keyword evidence="5 8" id="KW-0689">Ribosomal protein</keyword>
<evidence type="ECO:0000256" key="5">
    <source>
        <dbReference type="ARBA" id="ARBA00022980"/>
    </source>
</evidence>
<dbReference type="EMBL" id="JAFMYU010000006">
    <property type="protein sequence ID" value="MBO0931319.1"/>
    <property type="molecule type" value="Genomic_DNA"/>
</dbReference>
<sequence>MANHKNTKKAIRTNAKKRLLNRYQAVTARNLVKRLRLSNDHAEANDLLKTVISKLDKLAKKNIIHKNKAANNKSKLTRMVNKLAPVAA</sequence>
<evidence type="ECO:0000256" key="4">
    <source>
        <dbReference type="ARBA" id="ARBA00022884"/>
    </source>
</evidence>
<evidence type="ECO:0000256" key="1">
    <source>
        <dbReference type="ARBA" id="ARBA00003134"/>
    </source>
</evidence>
<evidence type="ECO:0000256" key="8">
    <source>
        <dbReference type="HAMAP-Rule" id="MF_00500"/>
    </source>
</evidence>
<comment type="similarity">
    <text evidence="2 8">Belongs to the bacterial ribosomal protein bS20 family.</text>
</comment>
<comment type="caution">
    <text evidence="9">The sequence shown here is derived from an EMBL/GenBank/DDBJ whole genome shotgun (WGS) entry which is preliminary data.</text>
</comment>
<accession>A0A939G659</accession>
<dbReference type="InterPro" id="IPR036510">
    <property type="entry name" value="Ribosomal_bS20_sf"/>
</dbReference>